<comment type="subcellular location">
    <subcellularLocation>
        <location evidence="1">Membrane</location>
        <topology evidence="1">Multi-pass membrane protein</topology>
    </subcellularLocation>
</comment>
<keyword evidence="3 6" id="KW-1133">Transmembrane helix</keyword>
<feature type="transmembrane region" description="Helical" evidence="6">
    <location>
        <begin position="326"/>
        <end position="345"/>
    </location>
</feature>
<dbReference type="Proteomes" id="UP001149074">
    <property type="component" value="Unassembled WGS sequence"/>
</dbReference>
<dbReference type="PANTHER" id="PTHR23501:SF33">
    <property type="entry name" value="MAJOR FACILITATOR SUPERFAMILY (MFS) PROFILE DOMAIN-CONTAINING PROTEIN"/>
    <property type="match status" value="1"/>
</dbReference>
<evidence type="ECO:0000256" key="4">
    <source>
        <dbReference type="ARBA" id="ARBA00023136"/>
    </source>
</evidence>
<evidence type="ECO:0000313" key="9">
    <source>
        <dbReference type="Proteomes" id="UP001149074"/>
    </source>
</evidence>
<feature type="transmembrane region" description="Helical" evidence="6">
    <location>
        <begin position="127"/>
        <end position="150"/>
    </location>
</feature>
<reference evidence="8" key="1">
    <citation type="submission" date="2022-11" db="EMBL/GenBank/DDBJ databases">
        <authorList>
            <person name="Petersen C."/>
        </authorList>
    </citation>
    <scope>NUCLEOTIDE SEQUENCE</scope>
    <source>
        <strain evidence="8">IBT 30761</strain>
    </source>
</reference>
<name>A0A9W9G182_9EURO</name>
<dbReference type="EMBL" id="JAPQKI010000003">
    <property type="protein sequence ID" value="KAJ5109745.1"/>
    <property type="molecule type" value="Genomic_DNA"/>
</dbReference>
<reference evidence="8" key="2">
    <citation type="journal article" date="2023" name="IMA Fungus">
        <title>Comparative genomic study of the Penicillium genus elucidates a diverse pangenome and 15 lateral gene transfer events.</title>
        <authorList>
            <person name="Petersen C."/>
            <person name="Sorensen T."/>
            <person name="Nielsen M.R."/>
            <person name="Sondergaard T.E."/>
            <person name="Sorensen J.L."/>
            <person name="Fitzpatrick D.A."/>
            <person name="Frisvad J.C."/>
            <person name="Nielsen K.L."/>
        </authorList>
    </citation>
    <scope>NUCLEOTIDE SEQUENCE</scope>
    <source>
        <strain evidence="8">IBT 30761</strain>
    </source>
</reference>
<evidence type="ECO:0000256" key="2">
    <source>
        <dbReference type="ARBA" id="ARBA00022692"/>
    </source>
</evidence>
<keyword evidence="4 6" id="KW-0472">Membrane</keyword>
<gene>
    <name evidence="8" type="ORF">N7532_002390</name>
</gene>
<evidence type="ECO:0000256" key="1">
    <source>
        <dbReference type="ARBA" id="ARBA00004141"/>
    </source>
</evidence>
<feature type="transmembrane region" description="Helical" evidence="6">
    <location>
        <begin position="423"/>
        <end position="447"/>
    </location>
</feature>
<evidence type="ECO:0000256" key="5">
    <source>
        <dbReference type="SAM" id="MobiDB-lite"/>
    </source>
</evidence>
<evidence type="ECO:0000256" key="3">
    <source>
        <dbReference type="ARBA" id="ARBA00022989"/>
    </source>
</evidence>
<feature type="domain" description="Major facilitator superfamily (MFS) profile" evidence="7">
    <location>
        <begin position="62"/>
        <end position="552"/>
    </location>
</feature>
<dbReference type="GO" id="GO:0000329">
    <property type="term" value="C:fungal-type vacuole membrane"/>
    <property type="evidence" value="ECO:0007669"/>
    <property type="project" value="TreeGrafter"/>
</dbReference>
<accession>A0A9W9G182</accession>
<protein>
    <submittedName>
        <fullName evidence="8">Transporter</fullName>
    </submittedName>
</protein>
<dbReference type="AlphaFoldDB" id="A0A9W9G182"/>
<dbReference type="Gene3D" id="1.20.1250.20">
    <property type="entry name" value="MFS general substrate transporter like domains"/>
    <property type="match status" value="1"/>
</dbReference>
<keyword evidence="9" id="KW-1185">Reference proteome</keyword>
<evidence type="ECO:0000313" key="8">
    <source>
        <dbReference type="EMBL" id="KAJ5109745.1"/>
    </source>
</evidence>
<feature type="transmembrane region" description="Helical" evidence="6">
    <location>
        <begin position="289"/>
        <end position="306"/>
    </location>
</feature>
<feature type="transmembrane region" description="Helical" evidence="6">
    <location>
        <begin position="529"/>
        <end position="551"/>
    </location>
</feature>
<feature type="transmembrane region" description="Helical" evidence="6">
    <location>
        <begin position="96"/>
        <end position="115"/>
    </location>
</feature>
<evidence type="ECO:0000259" key="7">
    <source>
        <dbReference type="PROSITE" id="PS50850"/>
    </source>
</evidence>
<dbReference type="InterPro" id="IPR036259">
    <property type="entry name" value="MFS_trans_sf"/>
</dbReference>
<dbReference type="OrthoDB" id="6770063at2759"/>
<feature type="transmembrane region" description="Helical" evidence="6">
    <location>
        <begin position="37"/>
        <end position="58"/>
    </location>
</feature>
<keyword evidence="2 6" id="KW-0812">Transmembrane</keyword>
<proteinExistence type="predicted"/>
<feature type="transmembrane region" description="Helical" evidence="6">
    <location>
        <begin position="256"/>
        <end position="277"/>
    </location>
</feature>
<feature type="transmembrane region" description="Helical" evidence="6">
    <location>
        <begin position="391"/>
        <end position="411"/>
    </location>
</feature>
<organism evidence="8 9">
    <name type="scientific">Penicillium argentinense</name>
    <dbReference type="NCBI Taxonomy" id="1131581"/>
    <lineage>
        <taxon>Eukaryota</taxon>
        <taxon>Fungi</taxon>
        <taxon>Dikarya</taxon>
        <taxon>Ascomycota</taxon>
        <taxon>Pezizomycotina</taxon>
        <taxon>Eurotiomycetes</taxon>
        <taxon>Eurotiomycetidae</taxon>
        <taxon>Eurotiales</taxon>
        <taxon>Aspergillaceae</taxon>
        <taxon>Penicillium</taxon>
    </lineage>
</organism>
<feature type="transmembrane region" description="Helical" evidence="6">
    <location>
        <begin position="365"/>
        <end position="384"/>
    </location>
</feature>
<feature type="transmembrane region" description="Helical" evidence="6">
    <location>
        <begin position="459"/>
        <end position="477"/>
    </location>
</feature>
<dbReference type="GO" id="GO:0015174">
    <property type="term" value="F:basic amino acid transmembrane transporter activity"/>
    <property type="evidence" value="ECO:0007669"/>
    <property type="project" value="TreeGrafter"/>
</dbReference>
<dbReference type="PROSITE" id="PS50850">
    <property type="entry name" value="MFS"/>
    <property type="match status" value="1"/>
</dbReference>
<dbReference type="InterPro" id="IPR020846">
    <property type="entry name" value="MFS_dom"/>
</dbReference>
<dbReference type="SUPFAM" id="SSF103473">
    <property type="entry name" value="MFS general substrate transporter"/>
    <property type="match status" value="1"/>
</dbReference>
<comment type="caution">
    <text evidence="8">The sequence shown here is derived from an EMBL/GenBank/DDBJ whole genome shotgun (WGS) entry which is preliminary data.</text>
</comment>
<feature type="region of interest" description="Disordered" evidence="5">
    <location>
        <begin position="1"/>
        <end position="30"/>
    </location>
</feature>
<sequence>MADETTRLINSQPSSGDDAKNMEDTENGGQKSHVDRMFLLVALLGMQVELRSALLTYIWQVLTRIRLLGIFLAAADDSFVLVTHGEIGSHFKRVPLGPWLITVYNLGYMATLPLYGRLSDVYGYRSILLVAYVMFSAGCAVTGTASVMWVAIAGRLLSGVGASGMLDLISVIINDKAPPREIALIRSYLGVAFPLGLSCGGPLGGVLTDTIGWRWSFLIQVPMGLLCFCVSYWKLSPPEKNESKGKKEYSTRPEDVELNLFGIFSLGILITGVMMLLQTVGEGNQNRTMLLITLGVIMVSGIAFGLNEQFWTQSPLMPLGIITNNYVWAIYLIQFLIYFPAFGVASNIGEFLVRTRNATNRLNGVSLIYLPVGSILGSVISGYIMRYTGKYRSLLFVSWAVLFVGTLLIMLRLPQGAYLGELAYLGLLAIGFMGLNSALFVAMSVSVPKDKSAAALTTYYLVQQLGMLVGVISTASLTQNTFKSYLVEKLAGESNWKEIIRNVLQDNRFAFTHLPDKLQGLVVDSYQHAFFFASLLCVLAVVVSFPALCLLPQKPLE</sequence>
<dbReference type="PANTHER" id="PTHR23501">
    <property type="entry name" value="MAJOR FACILITATOR SUPERFAMILY"/>
    <property type="match status" value="1"/>
</dbReference>
<dbReference type="Pfam" id="PF07690">
    <property type="entry name" value="MFS_1"/>
    <property type="match status" value="1"/>
</dbReference>
<feature type="transmembrane region" description="Helical" evidence="6">
    <location>
        <begin position="213"/>
        <end position="235"/>
    </location>
</feature>
<dbReference type="GeneID" id="81353863"/>
<dbReference type="InterPro" id="IPR011701">
    <property type="entry name" value="MFS"/>
</dbReference>
<evidence type="ECO:0000256" key="6">
    <source>
        <dbReference type="SAM" id="Phobius"/>
    </source>
</evidence>
<dbReference type="RefSeq" id="XP_056477856.1">
    <property type="nucleotide sequence ID" value="XM_056614884.1"/>
</dbReference>
<feature type="transmembrane region" description="Helical" evidence="6">
    <location>
        <begin position="185"/>
        <end position="207"/>
    </location>
</feature>